<evidence type="ECO:0000256" key="2">
    <source>
        <dbReference type="ARBA" id="ARBA00023315"/>
    </source>
</evidence>
<organism evidence="4 5">
    <name type="scientific">Saccharomycodes ludwigii</name>
    <dbReference type="NCBI Taxonomy" id="36035"/>
    <lineage>
        <taxon>Eukaryota</taxon>
        <taxon>Fungi</taxon>
        <taxon>Dikarya</taxon>
        <taxon>Ascomycota</taxon>
        <taxon>Saccharomycotina</taxon>
        <taxon>Saccharomycetes</taxon>
        <taxon>Saccharomycodales</taxon>
        <taxon>Saccharomycodaceae</taxon>
        <taxon>Saccharomycodes</taxon>
    </lineage>
</organism>
<reference evidence="5" key="1">
    <citation type="submission" date="2018-06" db="EMBL/GenBank/DDBJ databases">
        <authorList>
            <person name="Guldener U."/>
        </authorList>
    </citation>
    <scope>NUCLEOTIDE SEQUENCE [LARGE SCALE GENOMIC DNA]</scope>
    <source>
        <strain evidence="5">UTAD17</strain>
    </source>
</reference>
<dbReference type="InterPro" id="IPR000182">
    <property type="entry name" value="GNAT_dom"/>
</dbReference>
<accession>A0A376B542</accession>
<evidence type="ECO:0000259" key="3">
    <source>
        <dbReference type="PROSITE" id="PS51186"/>
    </source>
</evidence>
<dbReference type="GO" id="GO:0031416">
    <property type="term" value="C:NatB complex"/>
    <property type="evidence" value="ECO:0007669"/>
    <property type="project" value="TreeGrafter"/>
</dbReference>
<keyword evidence="1 4" id="KW-0808">Transferase</keyword>
<dbReference type="Proteomes" id="UP000262825">
    <property type="component" value="Unassembled WGS sequence"/>
</dbReference>
<evidence type="ECO:0000313" key="4">
    <source>
        <dbReference type="EMBL" id="SSD59594.1"/>
    </source>
</evidence>
<dbReference type="GO" id="GO:0004596">
    <property type="term" value="F:protein-N-terminal amino-acid acetyltransferase activity"/>
    <property type="evidence" value="ECO:0007669"/>
    <property type="project" value="TreeGrafter"/>
</dbReference>
<keyword evidence="5" id="KW-1185">Reference proteome</keyword>
<proteinExistence type="predicted"/>
<dbReference type="SUPFAM" id="SSF55729">
    <property type="entry name" value="Acyl-CoA N-acyltransferases (Nat)"/>
    <property type="match status" value="1"/>
</dbReference>
<evidence type="ECO:0000256" key="1">
    <source>
        <dbReference type="ARBA" id="ARBA00022679"/>
    </source>
</evidence>
<dbReference type="InterPro" id="IPR051646">
    <property type="entry name" value="NatB_acetyltransferase_subunit"/>
</dbReference>
<evidence type="ECO:0000313" key="5">
    <source>
        <dbReference type="Proteomes" id="UP000262825"/>
    </source>
</evidence>
<dbReference type="AlphaFoldDB" id="A0A376B542"/>
<feature type="domain" description="N-acetyltransferase" evidence="3">
    <location>
        <begin position="2"/>
        <end position="172"/>
    </location>
</feature>
<dbReference type="Pfam" id="PF00583">
    <property type="entry name" value="Acetyltransf_1"/>
    <property type="match status" value="1"/>
</dbReference>
<protein>
    <submittedName>
        <fullName evidence="4">Probable N-terminal acetyltransferase B complex catalytic subunit NAT3</fullName>
    </submittedName>
</protein>
<sequence>MTSIQPFEATDLFDLQPVNLDPLTENFPLEFYFEYLILWPTLFFKSVENEYNKDKKTNTPVTSGYIMGKTEGKKSEWHSHITAVTVSKNYRRLSIASKYLCVPFAKISDFNSKAYFVDLFVKCNNALAIKMYENLGYSIYRRVVGYYGDGSNNSLKNIDDDNDAYDMRLALSSDPDGKSIRRNGKEVRCLPSDVRF</sequence>
<dbReference type="InterPro" id="IPR016181">
    <property type="entry name" value="Acyl_CoA_acyltransferase"/>
</dbReference>
<dbReference type="PANTHER" id="PTHR45910">
    <property type="entry name" value="N-ALPHA-ACETYLTRANSFERASE 20"/>
    <property type="match status" value="1"/>
</dbReference>
<keyword evidence="2" id="KW-0012">Acyltransferase</keyword>
<dbReference type="VEuPathDB" id="FungiDB:SCODWIG_01355"/>
<gene>
    <name evidence="4" type="ORF">SCODWIG_01355</name>
</gene>
<name>A0A376B542_9ASCO</name>
<dbReference type="Gene3D" id="3.40.630.30">
    <property type="match status" value="1"/>
</dbReference>
<dbReference type="EMBL" id="UFAJ01000168">
    <property type="protein sequence ID" value="SSD59594.1"/>
    <property type="molecule type" value="Genomic_DNA"/>
</dbReference>
<dbReference type="PANTHER" id="PTHR45910:SF1">
    <property type="entry name" value="N-ALPHA-ACETYLTRANSFERASE 20"/>
    <property type="match status" value="1"/>
</dbReference>
<dbReference type="PROSITE" id="PS51186">
    <property type="entry name" value="GNAT"/>
    <property type="match status" value="1"/>
</dbReference>